<gene>
    <name evidence="13" type="ORF">RDWZM_009752</name>
</gene>
<keyword evidence="5" id="KW-0677">Repeat</keyword>
<dbReference type="OMA" id="KCHRIGE"/>
<name>A0A9Q0M3M9_BLOTA</name>
<dbReference type="Proteomes" id="UP001142055">
    <property type="component" value="Chromosome 3"/>
</dbReference>
<dbReference type="Pfam" id="PF00153">
    <property type="entry name" value="Mito_carr"/>
    <property type="match status" value="3"/>
</dbReference>
<dbReference type="Gene3D" id="1.50.40.10">
    <property type="entry name" value="Mitochondrial carrier domain"/>
    <property type="match status" value="1"/>
</dbReference>
<evidence type="ECO:0000256" key="9">
    <source>
        <dbReference type="ARBA" id="ARBA00023136"/>
    </source>
</evidence>
<keyword evidence="8" id="KW-0496">Mitochondrion</keyword>
<dbReference type="GO" id="GO:0051724">
    <property type="term" value="F:NAD transmembrane transporter activity"/>
    <property type="evidence" value="ECO:0007669"/>
    <property type="project" value="TreeGrafter"/>
</dbReference>
<evidence type="ECO:0000256" key="1">
    <source>
        <dbReference type="ARBA" id="ARBA00004448"/>
    </source>
</evidence>
<comment type="caution">
    <text evidence="13">The sequence shown here is derived from an EMBL/GenBank/DDBJ whole genome shotgun (WGS) entry which is preliminary data.</text>
</comment>
<comment type="subcellular location">
    <subcellularLocation>
        <location evidence="1">Mitochondrion inner membrane</location>
        <topology evidence="1">Multi-pass membrane protein</topology>
    </subcellularLocation>
</comment>
<evidence type="ECO:0000256" key="4">
    <source>
        <dbReference type="ARBA" id="ARBA00022692"/>
    </source>
</evidence>
<dbReference type="InterPro" id="IPR018108">
    <property type="entry name" value="MCP_transmembrane"/>
</dbReference>
<protein>
    <submittedName>
        <fullName evidence="13">Uncharacterized protein</fullName>
    </submittedName>
</protein>
<evidence type="ECO:0000313" key="13">
    <source>
        <dbReference type="EMBL" id="KAJ6218595.1"/>
    </source>
</evidence>
<dbReference type="AlphaFoldDB" id="A0A9Q0M3M9"/>
<keyword evidence="6" id="KW-0999">Mitochondrion inner membrane</keyword>
<feature type="transmembrane region" description="Helical" evidence="12">
    <location>
        <begin position="220"/>
        <end position="240"/>
    </location>
</feature>
<proteinExistence type="inferred from homology"/>
<organism evidence="13 14">
    <name type="scientific">Blomia tropicalis</name>
    <name type="common">Mite</name>
    <dbReference type="NCBI Taxonomy" id="40697"/>
    <lineage>
        <taxon>Eukaryota</taxon>
        <taxon>Metazoa</taxon>
        <taxon>Ecdysozoa</taxon>
        <taxon>Arthropoda</taxon>
        <taxon>Chelicerata</taxon>
        <taxon>Arachnida</taxon>
        <taxon>Acari</taxon>
        <taxon>Acariformes</taxon>
        <taxon>Sarcoptiformes</taxon>
        <taxon>Astigmata</taxon>
        <taxon>Glycyphagoidea</taxon>
        <taxon>Echimyopodidae</taxon>
        <taxon>Blomia</taxon>
    </lineage>
</organism>
<evidence type="ECO:0000256" key="10">
    <source>
        <dbReference type="PROSITE-ProRule" id="PRU00282"/>
    </source>
</evidence>
<dbReference type="EMBL" id="JAPWDV010000003">
    <property type="protein sequence ID" value="KAJ6218595.1"/>
    <property type="molecule type" value="Genomic_DNA"/>
</dbReference>
<dbReference type="InterPro" id="IPR052465">
    <property type="entry name" value="Mito_NAD+_Carrier"/>
</dbReference>
<evidence type="ECO:0000256" key="3">
    <source>
        <dbReference type="ARBA" id="ARBA00022448"/>
    </source>
</evidence>
<evidence type="ECO:0000313" key="14">
    <source>
        <dbReference type="Proteomes" id="UP001142055"/>
    </source>
</evidence>
<evidence type="ECO:0000256" key="2">
    <source>
        <dbReference type="ARBA" id="ARBA00006375"/>
    </source>
</evidence>
<reference evidence="13" key="1">
    <citation type="submission" date="2022-12" db="EMBL/GenBank/DDBJ databases">
        <title>Genome assemblies of Blomia tropicalis.</title>
        <authorList>
            <person name="Cui Y."/>
        </authorList>
    </citation>
    <scope>NUCLEOTIDE SEQUENCE</scope>
    <source>
        <tissue evidence="13">Adult mites</tissue>
    </source>
</reference>
<dbReference type="PANTHER" id="PTHR46131:SF1">
    <property type="entry name" value="SD08549P"/>
    <property type="match status" value="1"/>
</dbReference>
<evidence type="ECO:0000256" key="7">
    <source>
        <dbReference type="ARBA" id="ARBA00022989"/>
    </source>
</evidence>
<feature type="repeat" description="Solcar" evidence="10">
    <location>
        <begin position="123"/>
        <end position="203"/>
    </location>
</feature>
<sequence length="315" mass="36369">MDQLPPSKLKINNRNRLYRKILNQADRYSEYICGMGAATLSVLVTYPINKIMFRQSLWGFNAADAVRQLRMEGIGYLFRGCMPPIIMKSSTASIMFGAYNQYGNWLRSNPETASLLEGHPLWTSFFASMLGGSTEALLTPFERIQMILQDGRTHNQYRNTMDAFMKLRKYGFGEYYRGMTAVLIRNGPSTFMYFGFKDEVKSWVERHQKNMGQNVSFNNLTNFLTGGILGAFISTIFYPINVVRIQMMIQEVGSPKISIWSSWINLYQERYGKPHLILSGIQLNMVRSILYWGCMTVFAEHFRTGLNRFVQRSNE</sequence>
<feature type="repeat" description="Solcar" evidence="10">
    <location>
        <begin position="25"/>
        <end position="105"/>
    </location>
</feature>
<evidence type="ECO:0000256" key="12">
    <source>
        <dbReference type="SAM" id="Phobius"/>
    </source>
</evidence>
<keyword evidence="7 12" id="KW-1133">Transmembrane helix</keyword>
<dbReference type="PANTHER" id="PTHR46131">
    <property type="entry name" value="SD08549P"/>
    <property type="match status" value="1"/>
</dbReference>
<evidence type="ECO:0000256" key="6">
    <source>
        <dbReference type="ARBA" id="ARBA00022792"/>
    </source>
</evidence>
<keyword evidence="4 10" id="KW-0812">Transmembrane</keyword>
<keyword evidence="14" id="KW-1185">Reference proteome</keyword>
<evidence type="ECO:0000256" key="8">
    <source>
        <dbReference type="ARBA" id="ARBA00023128"/>
    </source>
</evidence>
<dbReference type="InterPro" id="IPR023395">
    <property type="entry name" value="MCP_dom_sf"/>
</dbReference>
<evidence type="ECO:0000256" key="5">
    <source>
        <dbReference type="ARBA" id="ARBA00022737"/>
    </source>
</evidence>
<keyword evidence="9 10" id="KW-0472">Membrane</keyword>
<dbReference type="PROSITE" id="PS50920">
    <property type="entry name" value="SOLCAR"/>
    <property type="match status" value="2"/>
</dbReference>
<accession>A0A9Q0M3M9</accession>
<comment type="similarity">
    <text evidence="2 11">Belongs to the mitochondrial carrier (TC 2.A.29) family.</text>
</comment>
<evidence type="ECO:0000256" key="11">
    <source>
        <dbReference type="RuleBase" id="RU000488"/>
    </source>
</evidence>
<keyword evidence="3 11" id="KW-0813">Transport</keyword>
<dbReference type="SUPFAM" id="SSF103506">
    <property type="entry name" value="Mitochondrial carrier"/>
    <property type="match status" value="1"/>
</dbReference>
<dbReference type="GO" id="GO:0005743">
    <property type="term" value="C:mitochondrial inner membrane"/>
    <property type="evidence" value="ECO:0007669"/>
    <property type="project" value="UniProtKB-SubCell"/>
</dbReference>